<comment type="caution">
    <text evidence="1">The sequence shown here is derived from an EMBL/GenBank/DDBJ whole genome shotgun (WGS) entry which is preliminary data.</text>
</comment>
<keyword evidence="2" id="KW-1185">Reference proteome</keyword>
<reference evidence="1 2" key="1">
    <citation type="submission" date="2019-03" db="EMBL/GenBank/DDBJ databases">
        <title>Seongchinamella monodicae gen. nov., sp. nov., a novel member of the Gammaproteobacteria isolated from a tidal mudflat of beach.</title>
        <authorList>
            <person name="Yang H.G."/>
            <person name="Kang J.W."/>
            <person name="Lee S.D."/>
        </authorList>
    </citation>
    <scope>NUCLEOTIDE SEQUENCE [LARGE SCALE GENOMIC DNA]</scope>
    <source>
        <strain evidence="1 2">GH4-78</strain>
    </source>
</reference>
<sequence length="80" mass="8811">MKTPALREVSTRLEEAVALLPGEPAGPADLYDRYEEVAIAILDSEHGDFIPGELQEYLETLLYAKQLELGLIPFPDPAEA</sequence>
<dbReference type="AlphaFoldDB" id="A0A4R5LNE7"/>
<organism evidence="1 2">
    <name type="scientific">Seongchinamella unica</name>
    <dbReference type="NCBI Taxonomy" id="2547392"/>
    <lineage>
        <taxon>Bacteria</taxon>
        <taxon>Pseudomonadati</taxon>
        <taxon>Pseudomonadota</taxon>
        <taxon>Gammaproteobacteria</taxon>
        <taxon>Cellvibrionales</taxon>
        <taxon>Halieaceae</taxon>
        <taxon>Seongchinamella</taxon>
    </lineage>
</organism>
<name>A0A4R5LNE7_9GAMM</name>
<proteinExistence type="predicted"/>
<gene>
    <name evidence="1" type="ORF">E2F43_18255</name>
</gene>
<dbReference type="EMBL" id="SMSE01000005">
    <property type="protein sequence ID" value="TDG11654.1"/>
    <property type="molecule type" value="Genomic_DNA"/>
</dbReference>
<dbReference type="OrthoDB" id="5739516at2"/>
<evidence type="ECO:0000313" key="2">
    <source>
        <dbReference type="Proteomes" id="UP000295554"/>
    </source>
</evidence>
<protein>
    <submittedName>
        <fullName evidence="1">Uncharacterized protein</fullName>
    </submittedName>
</protein>
<accession>A0A4R5LNE7</accession>
<evidence type="ECO:0000313" key="1">
    <source>
        <dbReference type="EMBL" id="TDG11654.1"/>
    </source>
</evidence>
<dbReference type="RefSeq" id="WP_133215427.1">
    <property type="nucleotide sequence ID" value="NZ_SMSE01000005.1"/>
</dbReference>
<dbReference type="Proteomes" id="UP000295554">
    <property type="component" value="Unassembled WGS sequence"/>
</dbReference>